<accession>A0ACC0D6F3</accession>
<evidence type="ECO:0000313" key="2">
    <source>
        <dbReference type="Proteomes" id="UP001497680"/>
    </source>
</evidence>
<comment type="caution">
    <text evidence="1">The sequence shown here is derived from an EMBL/GenBank/DDBJ whole genome shotgun (WGS) entry which is preliminary data.</text>
</comment>
<keyword evidence="2" id="KW-1185">Reference proteome</keyword>
<organism evidence="1 2">
    <name type="scientific">Hypoxylon rubiginosum</name>
    <dbReference type="NCBI Taxonomy" id="110542"/>
    <lineage>
        <taxon>Eukaryota</taxon>
        <taxon>Fungi</taxon>
        <taxon>Dikarya</taxon>
        <taxon>Ascomycota</taxon>
        <taxon>Pezizomycotina</taxon>
        <taxon>Sordariomycetes</taxon>
        <taxon>Xylariomycetidae</taxon>
        <taxon>Xylariales</taxon>
        <taxon>Hypoxylaceae</taxon>
        <taxon>Hypoxylon</taxon>
    </lineage>
</organism>
<reference evidence="1 2" key="1">
    <citation type="journal article" date="2022" name="New Phytol.">
        <title>Ecological generalism drives hyperdiversity of secondary metabolite gene clusters in xylarialean endophytes.</title>
        <authorList>
            <person name="Franco M.E.E."/>
            <person name="Wisecaver J.H."/>
            <person name="Arnold A.E."/>
            <person name="Ju Y.M."/>
            <person name="Slot J.C."/>
            <person name="Ahrendt S."/>
            <person name="Moore L.P."/>
            <person name="Eastman K.E."/>
            <person name="Scott K."/>
            <person name="Konkel Z."/>
            <person name="Mondo S.J."/>
            <person name="Kuo A."/>
            <person name="Hayes R.D."/>
            <person name="Haridas S."/>
            <person name="Andreopoulos B."/>
            <person name="Riley R."/>
            <person name="LaButti K."/>
            <person name="Pangilinan J."/>
            <person name="Lipzen A."/>
            <person name="Amirebrahimi M."/>
            <person name="Yan J."/>
            <person name="Adam C."/>
            <person name="Keymanesh K."/>
            <person name="Ng V."/>
            <person name="Louie K."/>
            <person name="Northen T."/>
            <person name="Drula E."/>
            <person name="Henrissat B."/>
            <person name="Hsieh H.M."/>
            <person name="Youens-Clark K."/>
            <person name="Lutzoni F."/>
            <person name="Miadlikowska J."/>
            <person name="Eastwood D.C."/>
            <person name="Hamelin R.C."/>
            <person name="Grigoriev I.V."/>
            <person name="U'Ren J.M."/>
        </authorList>
    </citation>
    <scope>NUCLEOTIDE SEQUENCE [LARGE SCALE GENOMIC DNA]</scope>
    <source>
        <strain evidence="1 2">ER1909</strain>
    </source>
</reference>
<sequence length="291" mass="33873">MGLGDYYDHVSKRGDIYCAATDVDYLLMANPKFWENGGDEKFLSSTNAEIGVVSNSTYKEAYQVGMDSIGYYWKELKTRYVQPPGEKYARPLDYREFRNDIKPVIFVAPPPPKPGSFSAEQHLWSILCSFYDEIQPIFAPDWRYWGSVFPTLSTEHMLMMLDNLMKLELKNEILEVERRVFIIVGLEKAYCEETHDAIKEFLEFLELRFIRFGSNKVLLFCETPFNAKDLLGHHASVVVDYEQPSKPPSDPEISESMSELEIGDFDIDKHEWEDLPAHLRYPYEYPDSDYC</sequence>
<dbReference type="EMBL" id="MU394302">
    <property type="protein sequence ID" value="KAI6088233.1"/>
    <property type="molecule type" value="Genomic_DNA"/>
</dbReference>
<evidence type="ECO:0000313" key="1">
    <source>
        <dbReference type="EMBL" id="KAI6088233.1"/>
    </source>
</evidence>
<protein>
    <submittedName>
        <fullName evidence="1">Uncharacterized protein</fullName>
    </submittedName>
</protein>
<gene>
    <name evidence="1" type="ORF">F4821DRAFT_277255</name>
</gene>
<name>A0ACC0D6F3_9PEZI</name>
<proteinExistence type="predicted"/>
<dbReference type="Proteomes" id="UP001497680">
    <property type="component" value="Unassembled WGS sequence"/>
</dbReference>